<reference evidence="2" key="1">
    <citation type="submission" date="2020-03" db="EMBL/GenBank/DDBJ databases">
        <title>Transcriptomic Profiling of the Digestive Tract of the Rat Flea, Xenopsylla cheopis, Following Blood Feeding and Infection with Yersinia pestis.</title>
        <authorList>
            <person name="Bland D.M."/>
            <person name="Martens C.A."/>
            <person name="Virtaneva K."/>
            <person name="Kanakabandi K."/>
            <person name="Long D."/>
            <person name="Rosenke R."/>
            <person name="Saturday G.A."/>
            <person name="Hoyt F.H."/>
            <person name="Bruno D.P."/>
            <person name="Ribeiro J.M.C."/>
            <person name="Hinnebusch J."/>
        </authorList>
    </citation>
    <scope>NUCLEOTIDE SEQUENCE</scope>
</reference>
<accession>A0A6M2DZP3</accession>
<evidence type="ECO:0000256" key="1">
    <source>
        <dbReference type="SAM" id="SignalP"/>
    </source>
</evidence>
<sequence length="83" mass="10243">MLLLQLAVVLLAHLLLILPPIEVKQVEHRQLMQRHRQFRLFKKIKLHWQRNMLLGKRRRRVERKHLLLLKVYQNGNKRYCKDS</sequence>
<dbReference type="EMBL" id="GIIL01007976">
    <property type="protein sequence ID" value="NOV51702.1"/>
    <property type="molecule type" value="Transcribed_RNA"/>
</dbReference>
<keyword evidence="1" id="KW-0732">Signal</keyword>
<evidence type="ECO:0000313" key="2">
    <source>
        <dbReference type="EMBL" id="NOV51702.1"/>
    </source>
</evidence>
<dbReference type="AlphaFoldDB" id="A0A6M2DZP3"/>
<feature type="signal peptide" evidence="1">
    <location>
        <begin position="1"/>
        <end position="23"/>
    </location>
</feature>
<name>A0A6M2DZP3_XENCH</name>
<protein>
    <submittedName>
        <fullName evidence="2">Putative secreted protein</fullName>
    </submittedName>
</protein>
<proteinExistence type="predicted"/>
<feature type="chain" id="PRO_5026866065" evidence="1">
    <location>
        <begin position="24"/>
        <end position="83"/>
    </location>
</feature>
<organism evidence="2">
    <name type="scientific">Xenopsylla cheopis</name>
    <name type="common">Oriental rat flea</name>
    <name type="synonym">Pulex cheopis</name>
    <dbReference type="NCBI Taxonomy" id="163159"/>
    <lineage>
        <taxon>Eukaryota</taxon>
        <taxon>Metazoa</taxon>
        <taxon>Ecdysozoa</taxon>
        <taxon>Arthropoda</taxon>
        <taxon>Hexapoda</taxon>
        <taxon>Insecta</taxon>
        <taxon>Pterygota</taxon>
        <taxon>Neoptera</taxon>
        <taxon>Endopterygota</taxon>
        <taxon>Siphonaptera</taxon>
        <taxon>Pulicidae</taxon>
        <taxon>Xenopsyllinae</taxon>
        <taxon>Xenopsylla</taxon>
    </lineage>
</organism>